<dbReference type="Proteomes" id="UP000253772">
    <property type="component" value="Chromosome c1"/>
</dbReference>
<comment type="similarity">
    <text evidence="1">Belongs to the EcnA/EcnB lipoprotein family.</text>
</comment>
<evidence type="ECO:0000256" key="6">
    <source>
        <dbReference type="ARBA" id="ARBA00023288"/>
    </source>
</evidence>
<evidence type="ECO:0000256" key="4">
    <source>
        <dbReference type="ARBA" id="ARBA00023136"/>
    </source>
</evidence>
<dbReference type="GO" id="GO:0016020">
    <property type="term" value="C:membrane"/>
    <property type="evidence" value="ECO:0007669"/>
    <property type="project" value="InterPro"/>
</dbReference>
<keyword evidence="3" id="KW-0732">Signal</keyword>
<keyword evidence="2" id="KW-1003">Cell membrane</keyword>
<evidence type="ECO:0000256" key="5">
    <source>
        <dbReference type="ARBA" id="ARBA00023139"/>
    </source>
</evidence>
<dbReference type="GO" id="GO:0009636">
    <property type="term" value="P:response to toxic substance"/>
    <property type="evidence" value="ECO:0007669"/>
    <property type="project" value="InterPro"/>
</dbReference>
<protein>
    <submittedName>
        <fullName evidence="7">Entericidin A/B family lipoprotein</fullName>
    </submittedName>
</protein>
<evidence type="ECO:0000256" key="3">
    <source>
        <dbReference type="ARBA" id="ARBA00022729"/>
    </source>
</evidence>
<gene>
    <name evidence="7" type="ORF">DDF84_013080</name>
</gene>
<dbReference type="AlphaFoldDB" id="A0A132HKW2"/>
<dbReference type="RefSeq" id="WP_008649378.1">
    <property type="nucleotide sequence ID" value="NZ_CP026544.1"/>
</dbReference>
<evidence type="ECO:0000313" key="8">
    <source>
        <dbReference type="Proteomes" id="UP000253772"/>
    </source>
</evidence>
<proteinExistence type="inferred from homology"/>
<name>A0A132HKW2_9BURK</name>
<reference evidence="7 8" key="1">
    <citation type="submission" date="2019-03" db="EMBL/GenBank/DDBJ databases">
        <title>Comparative insights into the high quality Complete genome sequence of highly metal resistant Cupriavidus metallidurans strain BS1 isolated from a gold-copper mine.</title>
        <authorList>
            <person name="Mazhar H.S."/>
            <person name="Rensing C."/>
        </authorList>
    </citation>
    <scope>NUCLEOTIDE SEQUENCE [LARGE SCALE GENOMIC DNA]</scope>
    <source>
        <strain evidence="7 8">BS1</strain>
    </source>
</reference>
<accession>A0A132HKW2</accession>
<dbReference type="EMBL" id="CP037900">
    <property type="protein sequence ID" value="QBP10614.1"/>
    <property type="molecule type" value="Genomic_DNA"/>
</dbReference>
<evidence type="ECO:0000313" key="7">
    <source>
        <dbReference type="EMBL" id="QBP10614.1"/>
    </source>
</evidence>
<evidence type="ECO:0000256" key="2">
    <source>
        <dbReference type="ARBA" id="ARBA00022475"/>
    </source>
</evidence>
<sequence length="44" mass="4542">MKKFVITLLACLGMLQIAGCNTMAGLGKDTQAAGRSLESAATKK</sequence>
<keyword evidence="4" id="KW-0472">Membrane</keyword>
<dbReference type="OrthoDB" id="9181810at2"/>
<organism evidence="7 8">
    <name type="scientific">Cupriavidus metallidurans</name>
    <dbReference type="NCBI Taxonomy" id="119219"/>
    <lineage>
        <taxon>Bacteria</taxon>
        <taxon>Pseudomonadati</taxon>
        <taxon>Pseudomonadota</taxon>
        <taxon>Betaproteobacteria</taxon>
        <taxon>Burkholderiales</taxon>
        <taxon>Burkholderiaceae</taxon>
        <taxon>Cupriavidus</taxon>
    </lineage>
</organism>
<dbReference type="GeneID" id="60821051"/>
<keyword evidence="5" id="KW-0564">Palmitate</keyword>
<keyword evidence="6 7" id="KW-0449">Lipoprotein</keyword>
<dbReference type="Pfam" id="PF08085">
    <property type="entry name" value="Entericidin"/>
    <property type="match status" value="1"/>
</dbReference>
<evidence type="ECO:0000256" key="1">
    <source>
        <dbReference type="ARBA" id="ARBA00010296"/>
    </source>
</evidence>
<dbReference type="InterPro" id="IPR012556">
    <property type="entry name" value="Entericidin"/>
</dbReference>